<accession>A0AAW1THS0</accession>
<sequence length="381" mass="41526">MGRAEIAKQVAQFGTSLPGLASLGSGHFRNLVVGAGPAGYAVVSTLLDGGSQPTLWVDPEFQSGRLARYLEVPSNTKTKLFARFATTPFCGSDGAALDPYEGEDPEKGCQLQAAQQMVVRLSEAVHQEHGDKVIMRRGLVDCLDWQHDSWRIDHRQLSADRAFLATGSAPQDTDVLPGVPVIPLDEALIPSKLPGCVTPKDTVCVVGSSHSAILVLMNLMSMENGPKVVNLFRSPLKYAKYCPDGTIILDNTGLKGMAADWAREKLETGFYEKSGRLQRINTNKQDPGPATKHCTKVVTATGFKRNALPDISMDGRPVKDIHHDRHSGAIIPGKLYGFGIAFPEEVIDPEFGHKENNIGLWKFMRYTREALPAQKLCAMPH</sequence>
<organism evidence="2 3">
    <name type="scientific">Apatococcus fuscideae</name>
    <dbReference type="NCBI Taxonomy" id="2026836"/>
    <lineage>
        <taxon>Eukaryota</taxon>
        <taxon>Viridiplantae</taxon>
        <taxon>Chlorophyta</taxon>
        <taxon>core chlorophytes</taxon>
        <taxon>Trebouxiophyceae</taxon>
        <taxon>Chlorellales</taxon>
        <taxon>Chlorellaceae</taxon>
        <taxon>Apatococcus</taxon>
    </lineage>
</organism>
<gene>
    <name evidence="2" type="ORF">WJX84_002746</name>
</gene>
<comment type="caution">
    <text evidence="2">The sequence shown here is derived from an EMBL/GenBank/DDBJ whole genome shotgun (WGS) entry which is preliminary data.</text>
</comment>
<dbReference type="AlphaFoldDB" id="A0AAW1THS0"/>
<reference evidence="2 3" key="1">
    <citation type="journal article" date="2024" name="Nat. Commun.">
        <title>Phylogenomics reveals the evolutionary origins of lichenization in chlorophyte algae.</title>
        <authorList>
            <person name="Puginier C."/>
            <person name="Libourel C."/>
            <person name="Otte J."/>
            <person name="Skaloud P."/>
            <person name="Haon M."/>
            <person name="Grisel S."/>
            <person name="Petersen M."/>
            <person name="Berrin J.G."/>
            <person name="Delaux P.M."/>
            <person name="Dal Grande F."/>
            <person name="Keller J."/>
        </authorList>
    </citation>
    <scope>NUCLEOTIDE SEQUENCE [LARGE SCALE GENOMIC DNA]</scope>
    <source>
        <strain evidence="2 3">SAG 2523</strain>
    </source>
</reference>
<protein>
    <recommendedName>
        <fullName evidence="1">FAD/NAD(P)-binding domain-containing protein</fullName>
    </recommendedName>
</protein>
<evidence type="ECO:0000313" key="3">
    <source>
        <dbReference type="Proteomes" id="UP001485043"/>
    </source>
</evidence>
<dbReference type="Pfam" id="PF07992">
    <property type="entry name" value="Pyr_redox_2"/>
    <property type="match status" value="1"/>
</dbReference>
<feature type="domain" description="FAD/NAD(P)-binding" evidence="1">
    <location>
        <begin position="31"/>
        <end position="213"/>
    </location>
</feature>
<dbReference type="SUPFAM" id="SSF51971">
    <property type="entry name" value="Nucleotide-binding domain"/>
    <property type="match status" value="1"/>
</dbReference>
<dbReference type="PANTHER" id="PTHR38688">
    <property type="entry name" value="PYR_REDOX_2 DOMAIN-CONTAINING PROTEIN"/>
    <property type="match status" value="1"/>
</dbReference>
<evidence type="ECO:0000313" key="2">
    <source>
        <dbReference type="EMBL" id="KAK9868082.1"/>
    </source>
</evidence>
<name>A0AAW1THS0_9CHLO</name>
<proteinExistence type="predicted"/>
<dbReference type="InterPro" id="IPR053275">
    <property type="entry name" value="Agnestin_monoxygenase"/>
</dbReference>
<dbReference type="Proteomes" id="UP001485043">
    <property type="component" value="Unassembled WGS sequence"/>
</dbReference>
<keyword evidence="3" id="KW-1185">Reference proteome</keyword>
<evidence type="ECO:0000259" key="1">
    <source>
        <dbReference type="Pfam" id="PF07992"/>
    </source>
</evidence>
<dbReference type="InterPro" id="IPR023753">
    <property type="entry name" value="FAD/NAD-binding_dom"/>
</dbReference>
<dbReference type="PANTHER" id="PTHR38688:SF1">
    <property type="entry name" value="FAD_NAD(P)-BINDING DOMAIN-CONTAINING PROTEIN"/>
    <property type="match status" value="1"/>
</dbReference>
<dbReference type="GO" id="GO:0016491">
    <property type="term" value="F:oxidoreductase activity"/>
    <property type="evidence" value="ECO:0007669"/>
    <property type="project" value="InterPro"/>
</dbReference>
<dbReference type="EMBL" id="JALJOV010000046">
    <property type="protein sequence ID" value="KAK9868082.1"/>
    <property type="molecule type" value="Genomic_DNA"/>
</dbReference>